<keyword evidence="6" id="KW-1185">Reference proteome</keyword>
<dbReference type="SMART" id="SM00560">
    <property type="entry name" value="LamGL"/>
    <property type="match status" value="1"/>
</dbReference>
<reference evidence="5 6" key="1">
    <citation type="submission" date="2022-11" db="EMBL/GenBank/DDBJ databases">
        <title>Minimal conservation of predation-associated metabolite biosynthetic gene clusters underscores biosynthetic potential of Myxococcota including descriptions for ten novel species: Archangium lansinium sp. nov., Myxococcus landrumus sp. nov., Nannocystis bai.</title>
        <authorList>
            <person name="Ahearne A."/>
            <person name="Stevens C."/>
            <person name="Phillips K."/>
        </authorList>
    </citation>
    <scope>NUCLEOTIDE SEQUENCE [LARGE SCALE GENOMIC DNA]</scope>
    <source>
        <strain evidence="5 6">MIWBW</strain>
    </source>
</reference>
<protein>
    <submittedName>
        <fullName evidence="5">LamG domain-containing protein</fullName>
    </submittedName>
</protein>
<evidence type="ECO:0000259" key="4">
    <source>
        <dbReference type="SMART" id="SM00560"/>
    </source>
</evidence>
<dbReference type="Proteomes" id="UP001207654">
    <property type="component" value="Unassembled WGS sequence"/>
</dbReference>
<keyword evidence="3" id="KW-1133">Transmembrane helix</keyword>
<organism evidence="5 6">
    <name type="scientific">Archangium lansingense</name>
    <dbReference type="NCBI Taxonomy" id="2995310"/>
    <lineage>
        <taxon>Bacteria</taxon>
        <taxon>Pseudomonadati</taxon>
        <taxon>Myxococcota</taxon>
        <taxon>Myxococcia</taxon>
        <taxon>Myxococcales</taxon>
        <taxon>Cystobacterineae</taxon>
        <taxon>Archangiaceae</taxon>
        <taxon>Archangium</taxon>
    </lineage>
</organism>
<dbReference type="EMBL" id="JAPNKA010000001">
    <property type="protein sequence ID" value="MCY1077704.1"/>
    <property type="molecule type" value="Genomic_DNA"/>
</dbReference>
<sequence>MVRGFAITTSTSSIRLDGMGRGELTFTVSNALGRPVRGRAVVEPEGATSKDWLALEGESERDFPPDGTHQYTVKVNVPHGTPQGQHAFHLSMVNVANPDEEFTVGPSASFQVPLPQAPAPKKKLPIAWIALAAGILIISLATFFALRGRGGEEAGVGGAGEAGQADQAPQKPAFLSLDGKQSYIELGNPRELIFFGPITIEAWVRPRSLNGIRNIVVHGHSNSPLSEVYLRINNGRYQVGSFNGQDFSTSADVPSSDVGRWVYLAGVYDGTRWVLYRDGELASSTAQTLGSLFVDATWGIGARGGGRERFFQGDIRDVRIWNMPRGQQEVRADKDRTFTGKEQGLVGYWPLNEGDGVIAHDISPSENHGLIRDATWGSE</sequence>
<keyword evidence="3" id="KW-0472">Membrane</keyword>
<keyword evidence="2" id="KW-1015">Disulfide bond</keyword>
<accession>A0ABT4A8W9</accession>
<evidence type="ECO:0000313" key="5">
    <source>
        <dbReference type="EMBL" id="MCY1077704.1"/>
    </source>
</evidence>
<evidence type="ECO:0000313" key="6">
    <source>
        <dbReference type="Proteomes" id="UP001207654"/>
    </source>
</evidence>
<dbReference type="Pfam" id="PF13385">
    <property type="entry name" value="Laminin_G_3"/>
    <property type="match status" value="1"/>
</dbReference>
<proteinExistence type="predicted"/>
<evidence type="ECO:0000256" key="2">
    <source>
        <dbReference type="ARBA" id="ARBA00023157"/>
    </source>
</evidence>
<gene>
    <name evidence="5" type="ORF">OV287_24860</name>
</gene>
<name>A0ABT4A8W9_9BACT</name>
<dbReference type="Gene3D" id="2.60.120.200">
    <property type="match status" value="1"/>
</dbReference>
<feature type="transmembrane region" description="Helical" evidence="3">
    <location>
        <begin position="126"/>
        <end position="146"/>
    </location>
</feature>
<dbReference type="InterPro" id="IPR006558">
    <property type="entry name" value="LamG-like"/>
</dbReference>
<dbReference type="RefSeq" id="WP_267536521.1">
    <property type="nucleotide sequence ID" value="NZ_JAPNKA010000001.1"/>
</dbReference>
<comment type="caution">
    <text evidence="5">The sequence shown here is derived from an EMBL/GenBank/DDBJ whole genome shotgun (WGS) entry which is preliminary data.</text>
</comment>
<keyword evidence="3" id="KW-0812">Transmembrane</keyword>
<dbReference type="SUPFAM" id="SSF49899">
    <property type="entry name" value="Concanavalin A-like lectins/glucanases"/>
    <property type="match status" value="1"/>
</dbReference>
<evidence type="ECO:0000256" key="3">
    <source>
        <dbReference type="SAM" id="Phobius"/>
    </source>
</evidence>
<keyword evidence="1" id="KW-0732">Signal</keyword>
<feature type="domain" description="LamG-like jellyroll fold" evidence="4">
    <location>
        <begin position="196"/>
        <end position="328"/>
    </location>
</feature>
<evidence type="ECO:0000256" key="1">
    <source>
        <dbReference type="ARBA" id="ARBA00022729"/>
    </source>
</evidence>
<dbReference type="InterPro" id="IPR013320">
    <property type="entry name" value="ConA-like_dom_sf"/>
</dbReference>